<evidence type="ECO:0000313" key="3">
    <source>
        <dbReference type="Proteomes" id="UP000219068"/>
    </source>
</evidence>
<dbReference type="AlphaFoldDB" id="A0A285TXL8"/>
<dbReference type="PANTHER" id="PTHR43883:SF1">
    <property type="entry name" value="GLUCONOKINASE"/>
    <property type="match status" value="1"/>
</dbReference>
<name>A0A285TXL8_9PROT</name>
<dbReference type="Gene3D" id="3.30.470.30">
    <property type="entry name" value="DNA ligase/mRNA capping enzyme"/>
    <property type="match status" value="1"/>
</dbReference>
<proteinExistence type="predicted"/>
<keyword evidence="2" id="KW-0436">Ligase</keyword>
<dbReference type="PANTHER" id="PTHR43883">
    <property type="entry name" value="SLR0207 PROTEIN"/>
    <property type="match status" value="1"/>
</dbReference>
<sequence>MSSLLTTQILKFPSTAHLEDSTLGIGDTGDGLIPFDALRQEGCEVFYEEKVDGANSGFRFDKDGLPYGQSRGRYLDLSDRSNPRERDFNLFKDWLLAHQDELLERFLDRYVVYGEWAGMLHTIFYDRLPHFFIEFDIFDLETNQFLSTDERHSLCEGLPFVSAPVLYRGQPRDMAHMKSLVGTSCFRSPLIPERDSFGNCTGRMTSDWRPSLKAACDVVGDDYDARLEKLDQTDEMEGIYAKAERDGKVVARYKWVKPGFKQTINNADEHWHSRFMVPNLLDGPTDIFPPYLQQAGISERANYDPGKPWAWSPFTPGELPTEPEDILSAICDSSPSI</sequence>
<dbReference type="InterPro" id="IPR052732">
    <property type="entry name" value="Cell-binding_unc_protein"/>
</dbReference>
<dbReference type="EMBL" id="OBMM01000009">
    <property type="protein sequence ID" value="SOC30537.1"/>
    <property type="molecule type" value="Genomic_DNA"/>
</dbReference>
<reference evidence="2 3" key="1">
    <citation type="submission" date="2017-08" db="EMBL/GenBank/DDBJ databases">
        <authorList>
            <person name="de Groot N.N."/>
        </authorList>
    </citation>
    <scope>NUCLEOTIDE SEQUENCE [LARGE SCALE GENOMIC DNA]</scope>
    <source>
        <strain evidence="2 3">USBA 78</strain>
    </source>
</reference>
<evidence type="ECO:0000313" key="2">
    <source>
        <dbReference type="EMBL" id="SOC30537.1"/>
    </source>
</evidence>
<accession>A0A285TXL8</accession>
<gene>
    <name evidence="2" type="ORF">SAMN05428964_10988</name>
</gene>
<dbReference type="GO" id="GO:0016874">
    <property type="term" value="F:ligase activity"/>
    <property type="evidence" value="ECO:0007669"/>
    <property type="project" value="UniProtKB-KW"/>
</dbReference>
<dbReference type="RefSeq" id="WP_097053643.1">
    <property type="nucleotide sequence ID" value="NZ_OBMM01000009.1"/>
</dbReference>
<feature type="domain" description="RNA ligase" evidence="1">
    <location>
        <begin position="44"/>
        <end position="256"/>
    </location>
</feature>
<dbReference type="SUPFAM" id="SSF56091">
    <property type="entry name" value="DNA ligase/mRNA capping enzyme, catalytic domain"/>
    <property type="match status" value="1"/>
</dbReference>
<dbReference type="InterPro" id="IPR021122">
    <property type="entry name" value="RNA_ligase_dom_REL/Rnl2"/>
</dbReference>
<dbReference type="Proteomes" id="UP000219068">
    <property type="component" value="Unassembled WGS sequence"/>
</dbReference>
<evidence type="ECO:0000259" key="1">
    <source>
        <dbReference type="Pfam" id="PF09414"/>
    </source>
</evidence>
<protein>
    <submittedName>
        <fullName evidence="2">RNA ligase</fullName>
    </submittedName>
</protein>
<dbReference type="Pfam" id="PF09414">
    <property type="entry name" value="RNA_ligase"/>
    <property type="match status" value="1"/>
</dbReference>
<organism evidence="2 3">
    <name type="scientific">Thalassospira xiamenensis</name>
    <dbReference type="NCBI Taxonomy" id="220697"/>
    <lineage>
        <taxon>Bacteria</taxon>
        <taxon>Pseudomonadati</taxon>
        <taxon>Pseudomonadota</taxon>
        <taxon>Alphaproteobacteria</taxon>
        <taxon>Rhodospirillales</taxon>
        <taxon>Thalassospiraceae</taxon>
        <taxon>Thalassospira</taxon>
    </lineage>
</organism>